<reference evidence="2" key="1">
    <citation type="journal article" date="2018" name="Int. J. Syst. Evol. Microbiol.">
        <title>Carboxylicivirga sediminis sp. nov., isolated from coastal sediment.</title>
        <authorList>
            <person name="Wang F.Q."/>
            <person name="Ren L.H."/>
            <person name="Zou R.J."/>
            <person name="Sun Y.Z."/>
            <person name="Liu X.J."/>
            <person name="Jiang F."/>
            <person name="Liu L.J."/>
        </authorList>
    </citation>
    <scope>NUCLEOTIDE SEQUENCE</scope>
    <source>
        <strain evidence="2">JR1</strain>
    </source>
</reference>
<dbReference type="InterPro" id="IPR010093">
    <property type="entry name" value="SinI_DNA-bd"/>
</dbReference>
<dbReference type="Pfam" id="PF12728">
    <property type="entry name" value="HTH_17"/>
    <property type="match status" value="1"/>
</dbReference>
<evidence type="ECO:0000259" key="1">
    <source>
        <dbReference type="Pfam" id="PF12728"/>
    </source>
</evidence>
<evidence type="ECO:0000313" key="3">
    <source>
        <dbReference type="Proteomes" id="UP000679220"/>
    </source>
</evidence>
<sequence>MDEQIDFNAETLKSLKQLNQKINELINMQRKAVTGYDYINANELAELLGESKKTIYTRVHNRQIPFYKPGGKLLLFKLDEIQEWVKSGRHSSIEEIRQRI</sequence>
<name>A0A941IYQ5_9BACT</name>
<proteinExistence type="predicted"/>
<protein>
    <submittedName>
        <fullName evidence="2">Helix-turn-helix domain-containing protein</fullName>
    </submittedName>
</protein>
<feature type="domain" description="Helix-turn-helix" evidence="1">
    <location>
        <begin position="40"/>
        <end position="88"/>
    </location>
</feature>
<reference evidence="2" key="2">
    <citation type="submission" date="2021-04" db="EMBL/GenBank/DDBJ databases">
        <authorList>
            <person name="Zhang T."/>
            <person name="Zhang Y."/>
            <person name="Lu D."/>
            <person name="Zuo D."/>
            <person name="Du Z."/>
        </authorList>
    </citation>
    <scope>NUCLEOTIDE SEQUENCE</scope>
    <source>
        <strain evidence="2">JR1</strain>
    </source>
</reference>
<dbReference type="NCBIfam" id="TIGR01764">
    <property type="entry name" value="excise"/>
    <property type="match status" value="1"/>
</dbReference>
<dbReference type="AlphaFoldDB" id="A0A941IYQ5"/>
<evidence type="ECO:0000313" key="2">
    <source>
        <dbReference type="EMBL" id="MBR8536744.1"/>
    </source>
</evidence>
<dbReference type="Proteomes" id="UP000679220">
    <property type="component" value="Unassembled WGS sequence"/>
</dbReference>
<dbReference type="RefSeq" id="WP_212191770.1">
    <property type="nucleotide sequence ID" value="NZ_JAGTAR010000022.1"/>
</dbReference>
<organism evidence="2 3">
    <name type="scientific">Carboxylicivirga sediminis</name>
    <dbReference type="NCBI Taxonomy" id="2006564"/>
    <lineage>
        <taxon>Bacteria</taxon>
        <taxon>Pseudomonadati</taxon>
        <taxon>Bacteroidota</taxon>
        <taxon>Bacteroidia</taxon>
        <taxon>Marinilabiliales</taxon>
        <taxon>Marinilabiliaceae</taxon>
        <taxon>Carboxylicivirga</taxon>
    </lineage>
</organism>
<dbReference type="EMBL" id="JAGTAR010000022">
    <property type="protein sequence ID" value="MBR8536744.1"/>
    <property type="molecule type" value="Genomic_DNA"/>
</dbReference>
<dbReference type="InterPro" id="IPR041657">
    <property type="entry name" value="HTH_17"/>
</dbReference>
<accession>A0A941IYQ5</accession>
<dbReference type="GO" id="GO:0003677">
    <property type="term" value="F:DNA binding"/>
    <property type="evidence" value="ECO:0007669"/>
    <property type="project" value="InterPro"/>
</dbReference>
<comment type="caution">
    <text evidence="2">The sequence shown here is derived from an EMBL/GenBank/DDBJ whole genome shotgun (WGS) entry which is preliminary data.</text>
</comment>
<dbReference type="InterPro" id="IPR009061">
    <property type="entry name" value="DNA-bd_dom_put_sf"/>
</dbReference>
<dbReference type="SUPFAM" id="SSF46955">
    <property type="entry name" value="Putative DNA-binding domain"/>
    <property type="match status" value="1"/>
</dbReference>
<keyword evidence="3" id="KW-1185">Reference proteome</keyword>
<gene>
    <name evidence="2" type="ORF">KDU71_14300</name>
</gene>